<dbReference type="AlphaFoldDB" id="A0A0C3DKX2"/>
<dbReference type="HOGENOM" id="CLU_072868_2_0_1"/>
<dbReference type="EMBL" id="KN822053">
    <property type="protein sequence ID" value="KIM61340.1"/>
    <property type="molecule type" value="Genomic_DNA"/>
</dbReference>
<name>A0A0C3DKX2_9AGAM</name>
<proteinExistence type="predicted"/>
<evidence type="ECO:0000313" key="2">
    <source>
        <dbReference type="Proteomes" id="UP000053989"/>
    </source>
</evidence>
<organism evidence="1 2">
    <name type="scientific">Scleroderma citrinum Foug A</name>
    <dbReference type="NCBI Taxonomy" id="1036808"/>
    <lineage>
        <taxon>Eukaryota</taxon>
        <taxon>Fungi</taxon>
        <taxon>Dikarya</taxon>
        <taxon>Basidiomycota</taxon>
        <taxon>Agaricomycotina</taxon>
        <taxon>Agaricomycetes</taxon>
        <taxon>Agaricomycetidae</taxon>
        <taxon>Boletales</taxon>
        <taxon>Sclerodermatineae</taxon>
        <taxon>Sclerodermataceae</taxon>
        <taxon>Scleroderma</taxon>
    </lineage>
</organism>
<reference evidence="2" key="2">
    <citation type="submission" date="2015-01" db="EMBL/GenBank/DDBJ databases">
        <title>Evolutionary Origins and Diversification of the Mycorrhizal Mutualists.</title>
        <authorList>
            <consortium name="DOE Joint Genome Institute"/>
            <consortium name="Mycorrhizal Genomics Consortium"/>
            <person name="Kohler A."/>
            <person name="Kuo A."/>
            <person name="Nagy L.G."/>
            <person name="Floudas D."/>
            <person name="Copeland A."/>
            <person name="Barry K.W."/>
            <person name="Cichocki N."/>
            <person name="Veneault-Fourrey C."/>
            <person name="LaButti K."/>
            <person name="Lindquist E.A."/>
            <person name="Lipzen A."/>
            <person name="Lundell T."/>
            <person name="Morin E."/>
            <person name="Murat C."/>
            <person name="Riley R."/>
            <person name="Ohm R."/>
            <person name="Sun H."/>
            <person name="Tunlid A."/>
            <person name="Henrissat B."/>
            <person name="Grigoriev I.V."/>
            <person name="Hibbett D.S."/>
            <person name="Martin F."/>
        </authorList>
    </citation>
    <scope>NUCLEOTIDE SEQUENCE [LARGE SCALE GENOMIC DNA]</scope>
    <source>
        <strain evidence="2">Foug A</strain>
    </source>
</reference>
<reference evidence="1 2" key="1">
    <citation type="submission" date="2014-04" db="EMBL/GenBank/DDBJ databases">
        <authorList>
            <consortium name="DOE Joint Genome Institute"/>
            <person name="Kuo A."/>
            <person name="Kohler A."/>
            <person name="Nagy L.G."/>
            <person name="Floudas D."/>
            <person name="Copeland A."/>
            <person name="Barry K.W."/>
            <person name="Cichocki N."/>
            <person name="Veneault-Fourrey C."/>
            <person name="LaButti K."/>
            <person name="Lindquist E.A."/>
            <person name="Lipzen A."/>
            <person name="Lundell T."/>
            <person name="Morin E."/>
            <person name="Murat C."/>
            <person name="Sun H."/>
            <person name="Tunlid A."/>
            <person name="Henrissat B."/>
            <person name="Grigoriev I.V."/>
            <person name="Hibbett D.S."/>
            <person name="Martin F."/>
            <person name="Nordberg H.P."/>
            <person name="Cantor M.N."/>
            <person name="Hua S.X."/>
        </authorList>
    </citation>
    <scope>NUCLEOTIDE SEQUENCE [LARGE SCALE GENOMIC DNA]</scope>
    <source>
        <strain evidence="1 2">Foug A</strain>
    </source>
</reference>
<evidence type="ECO:0000313" key="1">
    <source>
        <dbReference type="EMBL" id="KIM61340.1"/>
    </source>
</evidence>
<protein>
    <submittedName>
        <fullName evidence="1">Uncharacterized protein</fullName>
    </submittedName>
</protein>
<gene>
    <name evidence="1" type="ORF">SCLCIDRAFT_122229</name>
</gene>
<dbReference type="Proteomes" id="UP000053989">
    <property type="component" value="Unassembled WGS sequence"/>
</dbReference>
<feature type="non-terminal residue" evidence="1">
    <location>
        <position position="1"/>
    </location>
</feature>
<dbReference type="OrthoDB" id="2692546at2759"/>
<sequence>FSPNTSTTLLCNHLESIHTLQYMVQLQEQGWVVQTKLLKAAFSGGYTYDSLKATLVLPNMTIDALPPPPLHEVGDMIPLCLGPKTDLGTDIPEFSLTALHDYLVRFIVADDQVHAM</sequence>
<dbReference type="InParanoid" id="A0A0C3DKX2"/>
<accession>A0A0C3DKX2</accession>
<keyword evidence="2" id="KW-1185">Reference proteome</keyword>